<evidence type="ECO:0000313" key="2">
    <source>
        <dbReference type="Proteomes" id="UP000019140"/>
    </source>
</evidence>
<keyword evidence="2" id="KW-1185">Reference proteome</keyword>
<dbReference type="AlphaFoldDB" id="W4MAZ2"/>
<comment type="caution">
    <text evidence="1">The sequence shown here is derived from an EMBL/GenBank/DDBJ whole genome shotgun (WGS) entry which is preliminary data.</text>
</comment>
<evidence type="ECO:0000313" key="1">
    <source>
        <dbReference type="EMBL" id="ETX07549.1"/>
    </source>
</evidence>
<name>W4MAZ2_9BACT</name>
<proteinExistence type="predicted"/>
<dbReference type="Gene3D" id="2.120.10.30">
    <property type="entry name" value="TolB, C-terminal domain"/>
    <property type="match status" value="2"/>
</dbReference>
<sequence>MKRTSWFFAVLTVVVMIVTHFAGSRDAKAQGTGLGFRGPAAVVIEQSGDLVVVDRFNDAVFRVMPNTGDRIIVSGSGTGTGPIFAEPVDVAIERLGTFVVVDKNLDAVVWVDPVTGDRTVISGCSQTPDPCPVPLIGTGPAFLDLASIAVETRGTLVVADLEAKAVIRVDPLTGNRTILSSADRGTGPELDEPGGIVVQANGSLALVDLALDAVVEVDAITGDRRIVSGCSEQPDPCPVALVGSGPSFVRPIDLSVRPSRVLTVVDIDLGAVIDVNPNNGNRTIVSSADRGLGPVFLNPLGIAIDRNRRLFVTEPGRRAVMQVAPTTGTRTIISQAPALTISPPEGTYTTSQAFDLVLIVEGDIDDVAILRATLNTTEDVTTALNRCMMEQPLTGSGIAIRCENADAVLGLDPGRYRFDIRIEAFLPGGGSIQLRGRTFWNILGEDEGDGITPTQDG</sequence>
<gene>
    <name evidence="1" type="ORF">ETSY2_10525</name>
</gene>
<dbReference type="Proteomes" id="UP000019140">
    <property type="component" value="Unassembled WGS sequence"/>
</dbReference>
<dbReference type="SUPFAM" id="SSF50956">
    <property type="entry name" value="Thermostable phytase (3-phytase)"/>
    <property type="match status" value="1"/>
</dbReference>
<protein>
    <recommendedName>
        <fullName evidence="3">NHL repeat containing protein</fullName>
    </recommendedName>
</protein>
<dbReference type="HOGENOM" id="CLU_598113_0_0_7"/>
<accession>W4MAZ2</accession>
<reference evidence="1 2" key="1">
    <citation type="journal article" date="2014" name="Nature">
        <title>An environmental bacterial taxon with a large and distinct metabolic repertoire.</title>
        <authorList>
            <person name="Wilson M.C."/>
            <person name="Mori T."/>
            <person name="Ruckert C."/>
            <person name="Uria A.R."/>
            <person name="Helf M.J."/>
            <person name="Takada K."/>
            <person name="Gernert C."/>
            <person name="Steffens U.A."/>
            <person name="Heycke N."/>
            <person name="Schmitt S."/>
            <person name="Rinke C."/>
            <person name="Helfrich E.J."/>
            <person name="Brachmann A.O."/>
            <person name="Gurgui C."/>
            <person name="Wakimoto T."/>
            <person name="Kracht M."/>
            <person name="Crusemann M."/>
            <person name="Hentschel U."/>
            <person name="Abe I."/>
            <person name="Matsunaga S."/>
            <person name="Kalinowski J."/>
            <person name="Takeyama H."/>
            <person name="Piel J."/>
        </authorList>
    </citation>
    <scope>NUCLEOTIDE SEQUENCE [LARGE SCALE GENOMIC DNA]</scope>
    <source>
        <strain evidence="2">TSY2</strain>
    </source>
</reference>
<organism evidence="1 2">
    <name type="scientific">Candidatus Entotheonella gemina</name>
    <dbReference type="NCBI Taxonomy" id="1429439"/>
    <lineage>
        <taxon>Bacteria</taxon>
        <taxon>Pseudomonadati</taxon>
        <taxon>Nitrospinota/Tectimicrobiota group</taxon>
        <taxon>Candidatus Tectimicrobiota</taxon>
        <taxon>Candidatus Entotheonellia</taxon>
        <taxon>Candidatus Entotheonellales</taxon>
        <taxon>Candidatus Entotheonellaceae</taxon>
        <taxon>Candidatus Entotheonella</taxon>
    </lineage>
</organism>
<dbReference type="InterPro" id="IPR011042">
    <property type="entry name" value="6-blade_b-propeller_TolB-like"/>
</dbReference>
<dbReference type="EMBL" id="AZHX01000427">
    <property type="protein sequence ID" value="ETX07549.1"/>
    <property type="molecule type" value="Genomic_DNA"/>
</dbReference>
<evidence type="ECO:0008006" key="3">
    <source>
        <dbReference type="Google" id="ProtNLM"/>
    </source>
</evidence>
<dbReference type="SUPFAM" id="SSF101898">
    <property type="entry name" value="NHL repeat"/>
    <property type="match status" value="1"/>
</dbReference>